<sequence length="176" mass="18501">MAWDPSGRLFFLTTGAGNVDVFSFVDLLKPPPAPPKPGDGSAAPAPAATLTGHTANCYCLEFSPSGERFAVGGADALVSLWDVKELACVATFARLEWPVRTLSFSHDSSYIAAGSEDPLIDVAHVATGKQALAVPVKAPSNSIAFHPKRMLLAFAGDDKDKMGRDEGSLRILGFPS</sequence>
<proteinExistence type="inferred from homology"/>
<dbReference type="GO" id="GO:0006406">
    <property type="term" value="P:mRNA export from nucleus"/>
    <property type="evidence" value="ECO:0007669"/>
    <property type="project" value="InterPro"/>
</dbReference>
<keyword evidence="1 4" id="KW-0853">WD repeat</keyword>
<comment type="similarity">
    <text evidence="3">Belongs to the THOC3 family.</text>
</comment>
<dbReference type="InterPro" id="IPR040132">
    <property type="entry name" value="Tex1/THOC3"/>
</dbReference>
<dbReference type="Pfam" id="PF00400">
    <property type="entry name" value="WD40"/>
    <property type="match status" value="2"/>
</dbReference>
<gene>
    <name evidence="5" type="ORF">EHUX00137_LOCUS38275</name>
</gene>
<dbReference type="Gene3D" id="2.130.10.10">
    <property type="entry name" value="YVTN repeat-like/Quinoprotein amine dehydrogenase"/>
    <property type="match status" value="1"/>
</dbReference>
<evidence type="ECO:0000256" key="1">
    <source>
        <dbReference type="ARBA" id="ARBA00022574"/>
    </source>
</evidence>
<dbReference type="EMBL" id="HBIR01049000">
    <property type="protein sequence ID" value="CAE0583978.1"/>
    <property type="molecule type" value="Transcribed_RNA"/>
</dbReference>
<dbReference type="InterPro" id="IPR015943">
    <property type="entry name" value="WD40/YVTN_repeat-like_dom_sf"/>
</dbReference>
<dbReference type="PANTHER" id="PTHR22839:SF0">
    <property type="entry name" value="THO COMPLEX SUBUNIT 3"/>
    <property type="match status" value="1"/>
</dbReference>
<dbReference type="SMART" id="SM00320">
    <property type="entry name" value="WD40"/>
    <property type="match status" value="2"/>
</dbReference>
<dbReference type="AlphaFoldDB" id="A0A6U8W6H9"/>
<evidence type="ECO:0000256" key="4">
    <source>
        <dbReference type="PROSITE-ProRule" id="PRU00221"/>
    </source>
</evidence>
<organism evidence="5">
    <name type="scientific">Emiliania huxleyi</name>
    <name type="common">Coccolithophore</name>
    <name type="synonym">Pontosphaera huxleyi</name>
    <dbReference type="NCBI Taxonomy" id="2903"/>
    <lineage>
        <taxon>Eukaryota</taxon>
        <taxon>Haptista</taxon>
        <taxon>Haptophyta</taxon>
        <taxon>Prymnesiophyceae</taxon>
        <taxon>Isochrysidales</taxon>
        <taxon>Noelaerhabdaceae</taxon>
        <taxon>Emiliania</taxon>
    </lineage>
</organism>
<dbReference type="PANTHER" id="PTHR22839">
    <property type="entry name" value="THO COMPLEX SUBUNIT 3 THO3"/>
    <property type="match status" value="1"/>
</dbReference>
<evidence type="ECO:0000256" key="2">
    <source>
        <dbReference type="ARBA" id="ARBA00022737"/>
    </source>
</evidence>
<protein>
    <submittedName>
        <fullName evidence="5">Uncharacterized protein</fullName>
    </submittedName>
</protein>
<dbReference type="PROSITE" id="PS50082">
    <property type="entry name" value="WD_REPEATS_2"/>
    <property type="match status" value="1"/>
</dbReference>
<dbReference type="InterPro" id="IPR001680">
    <property type="entry name" value="WD40_rpt"/>
</dbReference>
<reference evidence="5" key="1">
    <citation type="submission" date="2021-01" db="EMBL/GenBank/DDBJ databases">
        <authorList>
            <person name="Corre E."/>
            <person name="Pelletier E."/>
            <person name="Niang G."/>
            <person name="Scheremetjew M."/>
            <person name="Finn R."/>
            <person name="Kale V."/>
            <person name="Holt S."/>
            <person name="Cochrane G."/>
            <person name="Meng A."/>
            <person name="Brown T."/>
            <person name="Cohen L."/>
        </authorList>
    </citation>
    <scope>NUCLEOTIDE SEQUENCE</scope>
    <source>
        <strain evidence="5">379</strain>
    </source>
</reference>
<keyword evidence="2" id="KW-0677">Repeat</keyword>
<dbReference type="GO" id="GO:0000445">
    <property type="term" value="C:THO complex part of transcription export complex"/>
    <property type="evidence" value="ECO:0007669"/>
    <property type="project" value="TreeGrafter"/>
</dbReference>
<accession>A0A6U8W6H9</accession>
<dbReference type="SUPFAM" id="SSF50978">
    <property type="entry name" value="WD40 repeat-like"/>
    <property type="match status" value="1"/>
</dbReference>
<name>A0A6U8W6H9_EMIHU</name>
<feature type="repeat" description="WD" evidence="4">
    <location>
        <begin position="50"/>
        <end position="91"/>
    </location>
</feature>
<evidence type="ECO:0000256" key="3">
    <source>
        <dbReference type="ARBA" id="ARBA00046343"/>
    </source>
</evidence>
<dbReference type="InterPro" id="IPR036322">
    <property type="entry name" value="WD40_repeat_dom_sf"/>
</dbReference>
<dbReference type="PROSITE" id="PS50294">
    <property type="entry name" value="WD_REPEATS_REGION"/>
    <property type="match status" value="1"/>
</dbReference>
<evidence type="ECO:0000313" key="5">
    <source>
        <dbReference type="EMBL" id="CAE0583978.1"/>
    </source>
</evidence>